<name>A0A8H6C894_9LECA</name>
<comment type="caution">
    <text evidence="3">The sequence shown here is derived from an EMBL/GenBank/DDBJ whole genome shotgun (WGS) entry which is preliminary data.</text>
</comment>
<dbReference type="GO" id="GO:0006633">
    <property type="term" value="P:fatty acid biosynthetic process"/>
    <property type="evidence" value="ECO:0007669"/>
    <property type="project" value="TreeGrafter"/>
</dbReference>
<dbReference type="Proteomes" id="UP000593566">
    <property type="component" value="Unassembled WGS sequence"/>
</dbReference>
<evidence type="ECO:0000313" key="3">
    <source>
        <dbReference type="EMBL" id="KAF6218695.1"/>
    </source>
</evidence>
<dbReference type="PANTHER" id="PTHR43775">
    <property type="entry name" value="FATTY ACID SYNTHASE"/>
    <property type="match status" value="1"/>
</dbReference>
<dbReference type="EMBL" id="JACCJB010000022">
    <property type="protein sequence ID" value="KAF6218695.1"/>
    <property type="molecule type" value="Genomic_DNA"/>
</dbReference>
<keyword evidence="4" id="KW-1185">Reference proteome</keyword>
<dbReference type="AlphaFoldDB" id="A0A8H6C894"/>
<proteinExistence type="predicted"/>
<dbReference type="Pfam" id="PF21089">
    <property type="entry name" value="PKS_DH_N"/>
    <property type="match status" value="1"/>
</dbReference>
<comment type="caution">
    <text evidence="1">Lacks conserved residue(s) required for the propagation of feature annotation.</text>
</comment>
<protein>
    <recommendedName>
        <fullName evidence="2">PKS/mFAS DH domain-containing protein</fullName>
    </recommendedName>
</protein>
<dbReference type="GO" id="GO:0044550">
    <property type="term" value="P:secondary metabolite biosynthetic process"/>
    <property type="evidence" value="ECO:0007669"/>
    <property type="project" value="TreeGrafter"/>
</dbReference>
<dbReference type="PANTHER" id="PTHR43775:SF29">
    <property type="entry name" value="ASPERFURANONE POLYKETIDE SYNTHASE AFOG-RELATED"/>
    <property type="match status" value="1"/>
</dbReference>
<organism evidence="3 4">
    <name type="scientific">Letharia lupina</name>
    <dbReference type="NCBI Taxonomy" id="560253"/>
    <lineage>
        <taxon>Eukaryota</taxon>
        <taxon>Fungi</taxon>
        <taxon>Dikarya</taxon>
        <taxon>Ascomycota</taxon>
        <taxon>Pezizomycotina</taxon>
        <taxon>Lecanoromycetes</taxon>
        <taxon>OSLEUM clade</taxon>
        <taxon>Lecanoromycetidae</taxon>
        <taxon>Lecanorales</taxon>
        <taxon>Lecanorineae</taxon>
        <taxon>Parmeliaceae</taxon>
        <taxon>Letharia</taxon>
    </lineage>
</organism>
<dbReference type="Gene3D" id="3.10.129.110">
    <property type="entry name" value="Polyketide synthase dehydratase"/>
    <property type="match status" value="1"/>
</dbReference>
<dbReference type="InterPro" id="IPR049552">
    <property type="entry name" value="PKS_DH_N"/>
</dbReference>
<dbReference type="RefSeq" id="XP_037148130.1">
    <property type="nucleotide sequence ID" value="XM_037296949.1"/>
</dbReference>
<evidence type="ECO:0000259" key="2">
    <source>
        <dbReference type="PROSITE" id="PS52019"/>
    </source>
</evidence>
<dbReference type="GO" id="GO:0004312">
    <property type="term" value="F:fatty acid synthase activity"/>
    <property type="evidence" value="ECO:0007669"/>
    <property type="project" value="TreeGrafter"/>
</dbReference>
<evidence type="ECO:0000313" key="4">
    <source>
        <dbReference type="Proteomes" id="UP000593566"/>
    </source>
</evidence>
<dbReference type="InterPro" id="IPR050091">
    <property type="entry name" value="PKS_NRPS_Biosynth_Enz"/>
</dbReference>
<reference evidence="3 4" key="1">
    <citation type="journal article" date="2020" name="Genomics">
        <title>Complete, high-quality genomes from long-read metagenomic sequencing of two wolf lichen thalli reveals enigmatic genome architecture.</title>
        <authorList>
            <person name="McKenzie S.K."/>
            <person name="Walston R.F."/>
            <person name="Allen J.L."/>
        </authorList>
    </citation>
    <scope>NUCLEOTIDE SEQUENCE [LARGE SCALE GENOMIC DNA]</scope>
    <source>
        <strain evidence="3">WasteWater1</strain>
    </source>
</reference>
<sequence length="190" mass="21666">MQGPTKDILRGIDKDGISYDSVMVRSVSALDTLLDAVDRLTCFGYPVDISEVNKSGMKPAIQMVLPNLPEYPFDHSRSYWHDSRYNKDGSRFRNNLRLDLLGTPVSDWNPLGARWRKIIRISETPWIEDHKVWESPRMLVMALEACKQPAKEKRRVAGYTIKDATFHNPLPIAPGPNGVEVQLCLRTEED</sequence>
<accession>A0A8H6C894</accession>
<feature type="domain" description="PKS/mFAS DH" evidence="2">
    <location>
        <begin position="98"/>
        <end position="190"/>
    </location>
</feature>
<gene>
    <name evidence="3" type="ORF">HO133_006046</name>
</gene>
<dbReference type="GeneID" id="59334451"/>
<dbReference type="InterPro" id="IPR049900">
    <property type="entry name" value="PKS_mFAS_DH"/>
</dbReference>
<evidence type="ECO:0000256" key="1">
    <source>
        <dbReference type="PROSITE-ProRule" id="PRU01363"/>
    </source>
</evidence>
<dbReference type="InterPro" id="IPR042104">
    <property type="entry name" value="PKS_dehydratase_sf"/>
</dbReference>
<dbReference type="PROSITE" id="PS52019">
    <property type="entry name" value="PKS_MFAS_DH"/>
    <property type="match status" value="1"/>
</dbReference>